<name>A0AAQ4CRS3_9CREN</name>
<evidence type="ECO:0000313" key="2">
    <source>
        <dbReference type="EMBL" id="BDB98504.1"/>
    </source>
</evidence>
<dbReference type="KEGG" id="scas:SACC_15210"/>
<reference evidence="2 3" key="1">
    <citation type="journal article" date="2022" name="Microbiol. Resour. Announc.">
        <title>Complete Genome Sequence of the Hyperthermophilic and Acidophilic Archaeon Saccharolobus caldissimus Strain HS-3T.</title>
        <authorList>
            <person name="Sakai H.D."/>
            <person name="Kurosawa N."/>
        </authorList>
    </citation>
    <scope>NUCLEOTIDE SEQUENCE [LARGE SCALE GENOMIC DNA]</scope>
    <source>
        <strain evidence="2 3">JCM32116</strain>
    </source>
</reference>
<dbReference type="GeneID" id="68866248"/>
<protein>
    <submittedName>
        <fullName evidence="2">Uncharacterized protein</fullName>
    </submittedName>
</protein>
<keyword evidence="1" id="KW-0472">Membrane</keyword>
<gene>
    <name evidence="2" type="ORF">SACC_15210</name>
</gene>
<accession>A0AAQ4CRS3</accession>
<organism evidence="2 3">
    <name type="scientific">Saccharolobus caldissimus</name>
    <dbReference type="NCBI Taxonomy" id="1702097"/>
    <lineage>
        <taxon>Archaea</taxon>
        <taxon>Thermoproteota</taxon>
        <taxon>Thermoprotei</taxon>
        <taxon>Sulfolobales</taxon>
        <taxon>Sulfolobaceae</taxon>
        <taxon>Saccharolobus</taxon>
    </lineage>
</organism>
<dbReference type="RefSeq" id="WP_229572366.1">
    <property type="nucleotide sequence ID" value="NZ_AP025226.1"/>
</dbReference>
<evidence type="ECO:0000256" key="1">
    <source>
        <dbReference type="SAM" id="Phobius"/>
    </source>
</evidence>
<proteinExistence type="predicted"/>
<feature type="transmembrane region" description="Helical" evidence="1">
    <location>
        <begin position="301"/>
        <end position="324"/>
    </location>
</feature>
<feature type="transmembrane region" description="Helical" evidence="1">
    <location>
        <begin position="567"/>
        <end position="586"/>
    </location>
</feature>
<keyword evidence="1" id="KW-1133">Transmembrane helix</keyword>
<sequence length="605" mass="71286">MFARGLDLFGVMSVKDGFNNIDINLTDNIKFDDIFFENIHDIQNTNLNKKVEVEKISMIELYRYLVDYQKSMPNLLNLAVDEDLVTERYLSTLNNPSKILLFHLFRARESLLTKMRADTTIIVQVYSSSLTLYHQDYFTQSKNVYTVKADVSMFLIMRTLPEEGVLDHEKWRTLDQIGSIVTVLKIKGDNQGLALFLTHWYKLLVNLEELLPDNNEREKVSDILCHEKGRKKSKFSSESITDKENYYPFFCFNVNGKNYVELGMIPVIVSWVKFIEKFRLIIHEKFLKTKKEKNTYENRKLGFLSFFWSNVDVTLYSTLFMFLIKLKDEKYLKELLALKTKIDRGLDYSDNVIAIIASSTMPDFLYMFKNKEERAMEELKKSKIDLLNDVIVYRNLVLYFYSISPNLKTLNEIKGKVSDIETQAIYNTVDYNAVSFAVLITGIASMLGEMFTLYDQYIESYLNEERVRKFKKLNFLIRKASLDFSDFYDVEVITRLDLRELFEMIKTETYIDDMYESLRKRLDFFAKYESDRTGHEISERLVVLTIVLLAFTSISLIQLYFNVFERIAIESAIAALLMIYTFRKVLRELSNKIRKVRMLLFSESY</sequence>
<dbReference type="Proteomes" id="UP001319921">
    <property type="component" value="Chromosome"/>
</dbReference>
<keyword evidence="1" id="KW-0812">Transmembrane</keyword>
<feature type="transmembrane region" description="Helical" evidence="1">
    <location>
        <begin position="541"/>
        <end position="561"/>
    </location>
</feature>
<evidence type="ECO:0000313" key="3">
    <source>
        <dbReference type="Proteomes" id="UP001319921"/>
    </source>
</evidence>
<keyword evidence="3" id="KW-1185">Reference proteome</keyword>
<dbReference type="AlphaFoldDB" id="A0AAQ4CRS3"/>
<dbReference type="EMBL" id="AP025226">
    <property type="protein sequence ID" value="BDB98504.1"/>
    <property type="molecule type" value="Genomic_DNA"/>
</dbReference>